<reference evidence="7" key="2">
    <citation type="submission" date="2023-06" db="EMBL/GenBank/DDBJ databases">
        <title>Black Yeasts Isolated from many extreme environments.</title>
        <authorList>
            <person name="Coleine C."/>
            <person name="Stajich J.E."/>
            <person name="Selbmann L."/>
        </authorList>
    </citation>
    <scope>NUCLEOTIDE SEQUENCE</scope>
    <source>
        <strain evidence="7">CCFEE 5200</strain>
    </source>
</reference>
<feature type="region of interest" description="Disordered" evidence="5">
    <location>
        <begin position="665"/>
        <end position="695"/>
    </location>
</feature>
<dbReference type="EMBL" id="JAUJLE010000010">
    <property type="protein sequence ID" value="KAK1010982.1"/>
    <property type="molecule type" value="Genomic_DNA"/>
</dbReference>
<dbReference type="PANTHER" id="PTHR15157:SF5">
    <property type="entry name" value="UV RADIATION RESISTANCE-ASSOCIATED GENE PROTEIN"/>
    <property type="match status" value="1"/>
</dbReference>
<evidence type="ECO:0000256" key="4">
    <source>
        <dbReference type="SAM" id="Coils"/>
    </source>
</evidence>
<dbReference type="GO" id="GO:0035493">
    <property type="term" value="P:SNARE complex assembly"/>
    <property type="evidence" value="ECO:0007669"/>
    <property type="project" value="TreeGrafter"/>
</dbReference>
<dbReference type="GO" id="GO:0005768">
    <property type="term" value="C:endosome"/>
    <property type="evidence" value="ECO:0007669"/>
    <property type="project" value="TreeGrafter"/>
</dbReference>
<dbReference type="AlphaFoldDB" id="A0AAN6FJ84"/>
<sequence>MAAKLPRPASSYFQQPVHHDRSSLFLPTNRKLRNLTSVSLRNLSLTPSSPRRIRGKTIDDDGLPGSLVSPAKLVALREQRGLEHSRSSQDLKAVRENEDAVQVEAEGVVGKHGEQGSGVPSDQVHQGIGGPQDKGTVNGSPKTPSQQRPPLSKMRRRSTLEWANATPQRRQEKLENVTAERMADIFFSVHVDGVHEPVYISETVERTMTPTFRHIDWSACGPGVTRLDHLTLRFWVKSAKVPSWTQLLEIQLSLISLQHLGKSLEQYHHALPQNAIIFHSMDGVYTVYPSLISYVPPPIAPSTRKITGTRLLSTSSFDALLRLSKLDDSIQDALATRNKLASDLEDLLQTNHSALTNRDKVPEAEDRLKTIDYASKTVQKQLDKARKQQDEKRELLRSRRDLMAADLEYRKLRAEEMSAHRPELQHCRDDLVTRRRAITAQRRRICEDLQRIYPISPLPAAKKSLEFTIRGLPLPDDDWETRDPPPPPLETIDKDTLAAAALGNVAHMLLLLAFYLHQPLPYPPDPQGSTSTIADPISLLKTSTTATPTHTDDPTAEKRLRTYPLFSKGVPRFRYEYGLFLLNKDIQILLEAAYGVRVVDVRQMLPNLKYLLYIATAGEGELPARKAGGVRGLLRGVVMAPGVQREGSEESVGSAVSALLFGEGKGEGKARDAVESLRRTMGEVEGKGKGKGKKG</sequence>
<feature type="region of interest" description="Disordered" evidence="5">
    <location>
        <begin position="79"/>
        <end position="172"/>
    </location>
</feature>
<organism evidence="6 8">
    <name type="scientific">Friedmanniomyces endolithicus</name>
    <dbReference type="NCBI Taxonomy" id="329885"/>
    <lineage>
        <taxon>Eukaryota</taxon>
        <taxon>Fungi</taxon>
        <taxon>Dikarya</taxon>
        <taxon>Ascomycota</taxon>
        <taxon>Pezizomycotina</taxon>
        <taxon>Dothideomycetes</taxon>
        <taxon>Dothideomycetidae</taxon>
        <taxon>Mycosphaerellales</taxon>
        <taxon>Teratosphaeriaceae</taxon>
        <taxon>Friedmanniomyces</taxon>
    </lineage>
</organism>
<dbReference type="InterPro" id="IPR018791">
    <property type="entry name" value="UV_resistance/autophagy_Atg14"/>
</dbReference>
<feature type="compositionally biased region" description="Basic and acidic residues" evidence="5">
    <location>
        <begin position="665"/>
        <end position="688"/>
    </location>
</feature>
<proteinExistence type="inferred from homology"/>
<keyword evidence="3 4" id="KW-0175">Coiled coil</keyword>
<feature type="coiled-coil region" evidence="4">
    <location>
        <begin position="378"/>
        <end position="405"/>
    </location>
</feature>
<evidence type="ECO:0000256" key="1">
    <source>
        <dbReference type="ARBA" id="ARBA00009574"/>
    </source>
</evidence>
<dbReference type="Proteomes" id="UP001168146">
    <property type="component" value="Unassembled WGS sequence"/>
</dbReference>
<keyword evidence="9" id="KW-1185">Reference proteome</keyword>
<dbReference type="PANTHER" id="PTHR15157">
    <property type="entry name" value="UV RADIATION RESISTANCE-ASSOCIATED GENE PROTEIN"/>
    <property type="match status" value="1"/>
</dbReference>
<comment type="similarity">
    <text evidence="1">Belongs to the ATG14 family.</text>
</comment>
<dbReference type="GO" id="GO:0032991">
    <property type="term" value="C:protein-containing complex"/>
    <property type="evidence" value="ECO:0007669"/>
    <property type="project" value="UniProtKB-ARBA"/>
</dbReference>
<accession>A0AAN6FJ84</accession>
<gene>
    <name evidence="6" type="ORF">LTR82_010648</name>
    <name evidence="7" type="ORF">LTR91_002266</name>
</gene>
<dbReference type="GO" id="GO:0000149">
    <property type="term" value="F:SNARE binding"/>
    <property type="evidence" value="ECO:0007669"/>
    <property type="project" value="TreeGrafter"/>
</dbReference>
<feature type="compositionally biased region" description="Polar residues" evidence="5">
    <location>
        <begin position="135"/>
        <end position="149"/>
    </location>
</feature>
<feature type="compositionally biased region" description="Basic and acidic residues" evidence="5">
    <location>
        <begin position="79"/>
        <end position="98"/>
    </location>
</feature>
<dbReference type="GO" id="GO:0000323">
    <property type="term" value="C:lytic vacuole"/>
    <property type="evidence" value="ECO:0007669"/>
    <property type="project" value="TreeGrafter"/>
</dbReference>
<reference evidence="6" key="1">
    <citation type="submission" date="2021-12" db="EMBL/GenBank/DDBJ databases">
        <title>Black yeast isolated from Biological Soil Crust.</title>
        <authorList>
            <person name="Kurbessoian T."/>
        </authorList>
    </citation>
    <scope>NUCLEOTIDE SEQUENCE</scope>
    <source>
        <strain evidence="6">CCFEE 5208</strain>
    </source>
</reference>
<evidence type="ECO:0000313" key="6">
    <source>
        <dbReference type="EMBL" id="KAK0318260.1"/>
    </source>
</evidence>
<dbReference type="EMBL" id="JASUXU010000037">
    <property type="protein sequence ID" value="KAK0318260.1"/>
    <property type="molecule type" value="Genomic_DNA"/>
</dbReference>
<comment type="caution">
    <text evidence="6">The sequence shown here is derived from an EMBL/GenBank/DDBJ whole genome shotgun (WGS) entry which is preliminary data.</text>
</comment>
<evidence type="ECO:0000313" key="9">
    <source>
        <dbReference type="Proteomes" id="UP001175353"/>
    </source>
</evidence>
<dbReference type="Pfam" id="PF10186">
    <property type="entry name" value="ATG14"/>
    <property type="match status" value="1"/>
</dbReference>
<evidence type="ECO:0000313" key="7">
    <source>
        <dbReference type="EMBL" id="KAK1010982.1"/>
    </source>
</evidence>
<dbReference type="Proteomes" id="UP001175353">
    <property type="component" value="Unassembled WGS sequence"/>
</dbReference>
<evidence type="ECO:0000256" key="5">
    <source>
        <dbReference type="SAM" id="MobiDB-lite"/>
    </source>
</evidence>
<evidence type="ECO:0000256" key="3">
    <source>
        <dbReference type="ARBA" id="ARBA00023054"/>
    </source>
</evidence>
<evidence type="ECO:0000256" key="2">
    <source>
        <dbReference type="ARBA" id="ARBA00013807"/>
    </source>
</evidence>
<evidence type="ECO:0000313" key="8">
    <source>
        <dbReference type="Proteomes" id="UP001168146"/>
    </source>
</evidence>
<name>A0AAN6FJ84_9PEZI</name>
<protein>
    <recommendedName>
        <fullName evidence="2">Autophagy-related protein 14</fullName>
    </recommendedName>
</protein>